<dbReference type="PANTHER" id="PTHR43602">
    <property type="match status" value="1"/>
</dbReference>
<dbReference type="PANTHER" id="PTHR43602:SF1">
    <property type="entry name" value="ENOYL-COA HYDRATASE DOMAIN-CONTAINING PROTEIN 3, MITOCHONDRIAL"/>
    <property type="match status" value="1"/>
</dbReference>
<keyword evidence="4" id="KW-0443">Lipid metabolism</keyword>
<dbReference type="Gene3D" id="1.10.12.10">
    <property type="entry name" value="Lyase 2-enoyl-coa Hydratase, Chain A, domain 2"/>
    <property type="match status" value="1"/>
</dbReference>
<organism evidence="7 8">
    <name type="scientific">Sulfoacidibacillus ferrooxidans</name>
    <dbReference type="NCBI Taxonomy" id="2005001"/>
    <lineage>
        <taxon>Bacteria</taxon>
        <taxon>Bacillati</taxon>
        <taxon>Bacillota</taxon>
        <taxon>Bacilli</taxon>
        <taxon>Bacillales</taxon>
        <taxon>Alicyclobacillaceae</taxon>
        <taxon>Sulfoacidibacillus</taxon>
    </lineage>
</organism>
<gene>
    <name evidence="7" type="primary">paaF</name>
    <name evidence="7" type="ORF">MM817_00616</name>
</gene>
<proteinExistence type="inferred from homology"/>
<reference evidence="7" key="1">
    <citation type="submission" date="2022-03" db="EMBL/GenBank/DDBJ databases">
        <title>Draft Genome Sequence of Firmicute Strain S0AB, a Heterotrophic Iron/Sulfur-Oxidizing Extreme Acidophile.</title>
        <authorList>
            <person name="Vergara E."/>
            <person name="Pakostova E."/>
            <person name="Johnson D.B."/>
            <person name="Holmes D.S."/>
        </authorList>
    </citation>
    <scope>NUCLEOTIDE SEQUENCE</scope>
    <source>
        <strain evidence="7">S0AB</strain>
    </source>
</reference>
<dbReference type="InterPro" id="IPR014748">
    <property type="entry name" value="Enoyl-CoA_hydra_C"/>
</dbReference>
<evidence type="ECO:0000256" key="6">
    <source>
        <dbReference type="ARBA" id="ARBA00040545"/>
    </source>
</evidence>
<keyword evidence="8" id="KW-1185">Reference proteome</keyword>
<dbReference type="Proteomes" id="UP001139263">
    <property type="component" value="Unassembled WGS sequence"/>
</dbReference>
<evidence type="ECO:0000313" key="7">
    <source>
        <dbReference type="EMBL" id="MCI0182357.1"/>
    </source>
</evidence>
<dbReference type="InterPro" id="IPR001753">
    <property type="entry name" value="Enoyl-CoA_hydra/iso"/>
</dbReference>
<evidence type="ECO:0000256" key="1">
    <source>
        <dbReference type="ARBA" id="ARBA00005254"/>
    </source>
</evidence>
<dbReference type="EMBL" id="JALBUF010000001">
    <property type="protein sequence ID" value="MCI0182357.1"/>
    <property type="molecule type" value="Genomic_DNA"/>
</dbReference>
<evidence type="ECO:0000256" key="2">
    <source>
        <dbReference type="ARBA" id="ARBA00022832"/>
    </source>
</evidence>
<keyword evidence="3" id="KW-0809">Transit peptide</keyword>
<comment type="similarity">
    <text evidence="1">Belongs to the enoyl-CoA hydratase/isomerase family.</text>
</comment>
<dbReference type="InterPro" id="IPR029045">
    <property type="entry name" value="ClpP/crotonase-like_dom_sf"/>
</dbReference>
<evidence type="ECO:0000256" key="5">
    <source>
        <dbReference type="ARBA" id="ARBA00037410"/>
    </source>
</evidence>
<dbReference type="GO" id="GO:0016836">
    <property type="term" value="F:hydro-lyase activity"/>
    <property type="evidence" value="ECO:0007669"/>
    <property type="project" value="TreeGrafter"/>
</dbReference>
<keyword evidence="7" id="KW-0456">Lyase</keyword>
<dbReference type="InterPro" id="IPR052377">
    <property type="entry name" value="Mitochondrial_ECH-domain"/>
</dbReference>
<name>A0A9X1V734_9BACL</name>
<dbReference type="CDD" id="cd06558">
    <property type="entry name" value="crotonase-like"/>
    <property type="match status" value="1"/>
</dbReference>
<evidence type="ECO:0000256" key="4">
    <source>
        <dbReference type="ARBA" id="ARBA00023098"/>
    </source>
</evidence>
<comment type="function">
    <text evidence="5">May play a role in fatty acid biosynthesis and insulin sensitivity.</text>
</comment>
<accession>A0A9X1V734</accession>
<dbReference type="RefSeq" id="WP_241711959.1">
    <property type="nucleotide sequence ID" value="NZ_JALBUF010000001.1"/>
</dbReference>
<dbReference type="AlphaFoldDB" id="A0A9X1V734"/>
<comment type="caution">
    <text evidence="7">The sequence shown here is derived from an EMBL/GenBank/DDBJ whole genome shotgun (WGS) entry which is preliminary data.</text>
</comment>
<evidence type="ECO:0000256" key="3">
    <source>
        <dbReference type="ARBA" id="ARBA00022946"/>
    </source>
</evidence>
<dbReference type="SUPFAM" id="SSF52096">
    <property type="entry name" value="ClpP/crotonase"/>
    <property type="match status" value="1"/>
</dbReference>
<dbReference type="NCBIfam" id="NF006008">
    <property type="entry name" value="PRK08139.1"/>
    <property type="match status" value="1"/>
</dbReference>
<dbReference type="Gene3D" id="3.90.226.10">
    <property type="entry name" value="2-enoyl-CoA Hydratase, Chain A, domain 1"/>
    <property type="match status" value="1"/>
</dbReference>
<protein>
    <recommendedName>
        <fullName evidence="6">Enoyl-CoA hydratase domain-containing protein 3, mitochondrial</fullName>
    </recommendedName>
</protein>
<sequence>MALTELTIHHENKIAMITFHHQQKRNALSSAVLESLAQHLQVVKHDERIHVVIIAAEGSVFSSGHDLREVLSGGPQDVHHLFEVCGSVMTAIRELPQVVIAQVQGIATAAGCQIVAACDLAVASNEAKFATPGVKIGLFCSTPAVHVTRNVGRKKAAEMLFTGEFMSAQDAAQYGLINRVVLPDQLQSATYELATSIAQYSLDTLATGKQFLYKQYGMTDEQALAYATEVISLQSTTDDAQEGISAFLEKRVPHWPSESLEKLQDGYSSPIS</sequence>
<keyword evidence="2" id="KW-0276">Fatty acid metabolism</keyword>
<dbReference type="Pfam" id="PF00378">
    <property type="entry name" value="ECH_1"/>
    <property type="match status" value="1"/>
</dbReference>
<dbReference type="GO" id="GO:0006631">
    <property type="term" value="P:fatty acid metabolic process"/>
    <property type="evidence" value="ECO:0007669"/>
    <property type="project" value="UniProtKB-KW"/>
</dbReference>
<evidence type="ECO:0000313" key="8">
    <source>
        <dbReference type="Proteomes" id="UP001139263"/>
    </source>
</evidence>